<keyword evidence="3" id="KW-1185">Reference proteome</keyword>
<evidence type="ECO:0000259" key="1">
    <source>
        <dbReference type="Pfam" id="PF13521"/>
    </source>
</evidence>
<organism evidence="2 3">
    <name type="scientific">Euplotes crassus</name>
    <dbReference type="NCBI Taxonomy" id="5936"/>
    <lineage>
        <taxon>Eukaryota</taxon>
        <taxon>Sar</taxon>
        <taxon>Alveolata</taxon>
        <taxon>Ciliophora</taxon>
        <taxon>Intramacronucleata</taxon>
        <taxon>Spirotrichea</taxon>
        <taxon>Hypotrichia</taxon>
        <taxon>Euplotida</taxon>
        <taxon>Euplotidae</taxon>
        <taxon>Moneuplotes</taxon>
    </lineage>
</organism>
<dbReference type="PANTHER" id="PTHR34932:SF1">
    <property type="entry name" value="TRPL TRANSLOCATION DEFECT PROTEIN 14"/>
    <property type="match status" value="1"/>
</dbReference>
<feature type="domain" description="NadR/Ttd14 AAA" evidence="1">
    <location>
        <begin position="100"/>
        <end position="286"/>
    </location>
</feature>
<dbReference type="AlphaFoldDB" id="A0AAD1UAZ5"/>
<dbReference type="PANTHER" id="PTHR34932">
    <property type="entry name" value="TRPL TRANSLOCATION DEFECT PROTEIN 14"/>
    <property type="match status" value="1"/>
</dbReference>
<evidence type="ECO:0000313" key="2">
    <source>
        <dbReference type="EMBL" id="CAI2363937.1"/>
    </source>
</evidence>
<name>A0AAD1UAZ5_EUPCR</name>
<protein>
    <recommendedName>
        <fullName evidence="1">NadR/Ttd14 AAA domain-containing protein</fullName>
    </recommendedName>
</protein>
<dbReference type="SUPFAM" id="SSF52540">
    <property type="entry name" value="P-loop containing nucleoside triphosphate hydrolases"/>
    <property type="match status" value="1"/>
</dbReference>
<dbReference type="GO" id="GO:0035091">
    <property type="term" value="F:phosphatidylinositol binding"/>
    <property type="evidence" value="ECO:0007669"/>
    <property type="project" value="TreeGrafter"/>
</dbReference>
<reference evidence="2" key="1">
    <citation type="submission" date="2023-07" db="EMBL/GenBank/DDBJ databases">
        <authorList>
            <consortium name="AG Swart"/>
            <person name="Singh M."/>
            <person name="Singh A."/>
            <person name="Seah K."/>
            <person name="Emmerich C."/>
        </authorList>
    </citation>
    <scope>NUCLEOTIDE SEQUENCE</scope>
    <source>
        <strain evidence="2">DP1</strain>
    </source>
</reference>
<dbReference type="InterPro" id="IPR038727">
    <property type="entry name" value="NadR/Ttd14_AAA_dom"/>
</dbReference>
<dbReference type="InterPro" id="IPR033469">
    <property type="entry name" value="CYTH-like_dom_sf"/>
</dbReference>
<dbReference type="Gene3D" id="2.40.320.10">
    <property type="entry name" value="Hypothetical Protein Pfu-838710-001"/>
    <property type="match status" value="1"/>
</dbReference>
<dbReference type="Gene3D" id="3.40.50.300">
    <property type="entry name" value="P-loop containing nucleotide triphosphate hydrolases"/>
    <property type="match status" value="1"/>
</dbReference>
<proteinExistence type="predicted"/>
<dbReference type="InterPro" id="IPR053227">
    <property type="entry name" value="TRPL-trafficking_regulator"/>
</dbReference>
<gene>
    <name evidence="2" type="ORF">ECRASSUSDP1_LOCUS5277</name>
</gene>
<comment type="caution">
    <text evidence="2">The sequence shown here is derived from an EMBL/GenBank/DDBJ whole genome shotgun (WGS) entry which is preliminary data.</text>
</comment>
<sequence>MVGLAAGMIGTFVLRKWFSSSEASGTPEEESIQPEKSKASRKKVKFNKDVIVQDEIKEIINLTIKETMGKMGEKSSDRGIKVSQPTMRRRYSENDEPIIKLCFTGGPCAGKTTAMSSLFSSLASIGHRVFIAPEAATTLMKAGFLIDNTNFTRLNEIQFQSCLMRYQIFIEDLIVEYASSTSDKPVVILCDRGLIDGKAYVSEQVWQSILDEMSWNEVHLRDSRYDAVIHMVTAADGAVEHYDLGTNEARYEEIEPAKNVDNKIRKNWSGHSQFYLIDNKVNSFEEKIEKVERVVLNLLGIPQATIFNCKYLVQTYEISEPGLSVEHFTVKEFFLLSSPSMEVKIIQKGDKRSFNYTLETKVFKNDQWTTRKKQISSRDFIQMIQEKQDDSKIELEKSRMTFLYKNQFFVIDTFENIEGRPSLLKIETENDVENVERPSFIKFIREVTDEEAYSTYNMANKDYELPKDDLKMLATLEKQETQETMASNE</sequence>
<dbReference type="GO" id="GO:0005525">
    <property type="term" value="F:GTP binding"/>
    <property type="evidence" value="ECO:0007669"/>
    <property type="project" value="TreeGrafter"/>
</dbReference>
<dbReference type="SUPFAM" id="SSF55154">
    <property type="entry name" value="CYTH-like phosphatases"/>
    <property type="match status" value="1"/>
</dbReference>
<dbReference type="Pfam" id="PF13521">
    <property type="entry name" value="AAA_28"/>
    <property type="match status" value="1"/>
</dbReference>
<dbReference type="Proteomes" id="UP001295684">
    <property type="component" value="Unassembled WGS sequence"/>
</dbReference>
<dbReference type="GO" id="GO:0070300">
    <property type="term" value="F:phosphatidic acid binding"/>
    <property type="evidence" value="ECO:0007669"/>
    <property type="project" value="TreeGrafter"/>
</dbReference>
<dbReference type="InterPro" id="IPR027417">
    <property type="entry name" value="P-loop_NTPase"/>
</dbReference>
<evidence type="ECO:0000313" key="3">
    <source>
        <dbReference type="Proteomes" id="UP001295684"/>
    </source>
</evidence>
<accession>A0AAD1UAZ5</accession>
<dbReference type="EMBL" id="CAMPGE010005091">
    <property type="protein sequence ID" value="CAI2363937.1"/>
    <property type="molecule type" value="Genomic_DNA"/>
</dbReference>